<evidence type="ECO:0000256" key="2">
    <source>
        <dbReference type="SAM" id="Phobius"/>
    </source>
</evidence>
<dbReference type="RefSeq" id="WP_377122348.1">
    <property type="nucleotide sequence ID" value="NZ_JBHUON010000001.1"/>
</dbReference>
<keyword evidence="4" id="KW-1185">Reference proteome</keyword>
<feature type="transmembrane region" description="Helical" evidence="2">
    <location>
        <begin position="232"/>
        <end position="253"/>
    </location>
</feature>
<gene>
    <name evidence="3" type="ORF">ACFSYC_00720</name>
</gene>
<reference evidence="4" key="1">
    <citation type="journal article" date="2019" name="Int. J. Syst. Evol. Microbiol.">
        <title>The Global Catalogue of Microorganisms (GCM) 10K type strain sequencing project: providing services to taxonomists for standard genome sequencing and annotation.</title>
        <authorList>
            <consortium name="The Broad Institute Genomics Platform"/>
            <consortium name="The Broad Institute Genome Sequencing Center for Infectious Disease"/>
            <person name="Wu L."/>
            <person name="Ma J."/>
        </authorList>
    </citation>
    <scope>NUCLEOTIDE SEQUENCE [LARGE SCALE GENOMIC DNA]</scope>
    <source>
        <strain evidence="4">KCTC 52232</strain>
    </source>
</reference>
<feature type="transmembrane region" description="Helical" evidence="2">
    <location>
        <begin position="462"/>
        <end position="480"/>
    </location>
</feature>
<keyword evidence="2" id="KW-0472">Membrane</keyword>
<protein>
    <submittedName>
        <fullName evidence="3">PepSY-associated TM helix domain-containing protein</fullName>
    </submittedName>
</protein>
<dbReference type="PANTHER" id="PTHR34219">
    <property type="entry name" value="IRON-REGULATED INNER MEMBRANE PROTEIN-RELATED"/>
    <property type="match status" value="1"/>
</dbReference>
<feature type="transmembrane region" description="Helical" evidence="2">
    <location>
        <begin position="357"/>
        <end position="374"/>
    </location>
</feature>
<keyword evidence="2" id="KW-0812">Transmembrane</keyword>
<evidence type="ECO:0000256" key="1">
    <source>
        <dbReference type="SAM" id="MobiDB-lite"/>
    </source>
</evidence>
<feature type="transmembrane region" description="Helical" evidence="2">
    <location>
        <begin position="15"/>
        <end position="36"/>
    </location>
</feature>
<evidence type="ECO:0000313" key="4">
    <source>
        <dbReference type="Proteomes" id="UP001597601"/>
    </source>
</evidence>
<proteinExistence type="predicted"/>
<evidence type="ECO:0000313" key="3">
    <source>
        <dbReference type="EMBL" id="MFD2863194.1"/>
    </source>
</evidence>
<comment type="caution">
    <text evidence="3">The sequence shown here is derived from an EMBL/GenBank/DDBJ whole genome shotgun (WGS) entry which is preliminary data.</text>
</comment>
<dbReference type="Pfam" id="PF03929">
    <property type="entry name" value="PepSY_TM"/>
    <property type="match status" value="1"/>
</dbReference>
<keyword evidence="2" id="KW-1133">Transmembrane helix</keyword>
<feature type="transmembrane region" description="Helical" evidence="2">
    <location>
        <begin position="487"/>
        <end position="505"/>
    </location>
</feature>
<feature type="transmembrane region" description="Helical" evidence="2">
    <location>
        <begin position="517"/>
        <end position="540"/>
    </location>
</feature>
<accession>A0ABW5XIZ3</accession>
<dbReference type="Proteomes" id="UP001597601">
    <property type="component" value="Unassembled WGS sequence"/>
</dbReference>
<feature type="transmembrane region" description="Helical" evidence="2">
    <location>
        <begin position="429"/>
        <end position="450"/>
    </location>
</feature>
<name>A0ABW5XIZ3_9SPHI</name>
<feature type="region of interest" description="Disordered" evidence="1">
    <location>
        <begin position="101"/>
        <end position="127"/>
    </location>
</feature>
<sequence>MDNRKYNIYFNTHTVSGIIICGILYVIFFAGSFSFFKNDIAAWQKNDSYVSSAKLGKPDFNYLIDSLAKKHKLKGRDFDFSMQHHTANVYVSMSASHDSTVKKQKAHGKPGEQPKKKRGGGRGRGGDSDNAFFTYDFSKKAEADYTTSYTMGEFLYRLHFLAPVNQVFPFRIGVPFGYLLAGIVSFIFLFALITGLLLHWDKMVSNFFTFRPWNKWKSVWTDLHTVLGVIGFPYQLVFALTGIILIFNSFLIVPYTKLFYKGQEEKIYKDLGFGIKGEFKYTYQALADTTFNLNDMVTATANKWQRSDITLVAIRNYGDKNMHVVIQGKPHTDAQMNGVGELIYRVRDNKILSERSPLSEPTYTATVTGILYHLHFGDYGGRPIKVIYFVLGIMGCIVINSGVMIWLVARDKKSIPERKRKFNFWTANIYLATSLSLLPVTGITMISLLFIDKPGQPDIYHWFFYSWLGLSVYFMALRNLDRVNRHSTFLSTVICFALPILDGVVRGNCFWETYKRGAFDILFIDVLFLSLAIISAIILWKIKTKPQMDATASAPKVKAKSKARELATAE</sequence>
<dbReference type="InterPro" id="IPR005625">
    <property type="entry name" value="PepSY-ass_TM"/>
</dbReference>
<organism evidence="3 4">
    <name type="scientific">Mucilaginibacter antarcticus</name>
    <dbReference type="NCBI Taxonomy" id="1855725"/>
    <lineage>
        <taxon>Bacteria</taxon>
        <taxon>Pseudomonadati</taxon>
        <taxon>Bacteroidota</taxon>
        <taxon>Sphingobacteriia</taxon>
        <taxon>Sphingobacteriales</taxon>
        <taxon>Sphingobacteriaceae</taxon>
        <taxon>Mucilaginibacter</taxon>
    </lineage>
</organism>
<dbReference type="EMBL" id="JBHUON010000001">
    <property type="protein sequence ID" value="MFD2863194.1"/>
    <property type="molecule type" value="Genomic_DNA"/>
</dbReference>
<dbReference type="PANTHER" id="PTHR34219:SF3">
    <property type="entry name" value="BLL7967 PROTEIN"/>
    <property type="match status" value="1"/>
</dbReference>
<feature type="transmembrane region" description="Helical" evidence="2">
    <location>
        <begin position="386"/>
        <end position="408"/>
    </location>
</feature>
<feature type="transmembrane region" description="Helical" evidence="2">
    <location>
        <begin position="176"/>
        <end position="200"/>
    </location>
</feature>